<dbReference type="PANTHER" id="PTHR42953">
    <property type="entry name" value="HIGH-AFFINITY ZINC UPTAKE SYSTEM PROTEIN ZNUA-RELATED"/>
    <property type="match status" value="1"/>
</dbReference>
<evidence type="ECO:0000256" key="1">
    <source>
        <dbReference type="ARBA" id="ARBA00011028"/>
    </source>
</evidence>
<evidence type="ECO:0000256" key="4">
    <source>
        <dbReference type="ARBA" id="ARBA00022729"/>
    </source>
</evidence>
<name>A0A921P1K2_9RHOB</name>
<reference evidence="7" key="1">
    <citation type="submission" date="2013-03" db="EMBL/GenBank/DDBJ databases">
        <title>Genome Sequence of the Profundibacterium mesophilum strain KAUST100406-0324T from Red Sea, a novel genus in the family Rhodobacteraceae.</title>
        <authorList>
            <person name="Essack M."/>
            <person name="Alam I."/>
            <person name="Lafi F."/>
            <person name="Alawi W."/>
            <person name="Kamanu F."/>
            <person name="Al-Suwailem A."/>
            <person name="Lee O.O."/>
            <person name="Xu Y."/>
            <person name="Bajic V."/>
            <person name="Qian P.-Y."/>
            <person name="Archer J."/>
        </authorList>
    </citation>
    <scope>NUCLEOTIDE SEQUENCE</scope>
    <source>
        <strain evidence="7">KAUST100406-0324</strain>
    </source>
</reference>
<sequence>MTDHASLAAPHRAAAALKRPLRAILLPLLAASIPTAVFAAPRIVADIAPLHSIAAAVAEGVSDPSLLVGDDASAHSFALRPSQAAALQEADLVVWAGPALNPALEGPIVSLAAGAEVMSLLDVPGTHLLAAREESLPSSQEDEDGHGSDDGHGHDHGHSDENGLGIDPHAWLDPRNAVIWGRALAGALSRIDPENAERYAANAERLAGTLTALDDEIAARLAPLAARPLLVGHDAWQYVERRYALDVVGAVTLSDARDPGPARLAALRDMAQQRAPVCVLDEPGRTRASWEVILDRREVREVTIDPAGAGREPGPALYADLLRELSVKLADCLAPG</sequence>
<dbReference type="InterPro" id="IPR050492">
    <property type="entry name" value="Bact_metal-bind_prot9"/>
</dbReference>
<protein>
    <recommendedName>
        <fullName evidence="2">High-affinity zinc uptake system protein ZnuA</fullName>
    </recommendedName>
</protein>
<dbReference type="Gene3D" id="3.40.50.1980">
    <property type="entry name" value="Nitrogenase molybdenum iron protein domain"/>
    <property type="match status" value="2"/>
</dbReference>
<evidence type="ECO:0000256" key="5">
    <source>
        <dbReference type="ARBA" id="ARBA00022906"/>
    </source>
</evidence>
<organism evidence="7 8">
    <name type="scientific">Profundibacterium mesophilum KAUST100406-0324</name>
    <dbReference type="NCBI Taxonomy" id="1037889"/>
    <lineage>
        <taxon>Bacteria</taxon>
        <taxon>Pseudomonadati</taxon>
        <taxon>Pseudomonadota</taxon>
        <taxon>Alphaproteobacteria</taxon>
        <taxon>Rhodobacterales</taxon>
        <taxon>Roseobacteraceae</taxon>
        <taxon>Profundibacterium</taxon>
    </lineage>
</organism>
<proteinExistence type="inferred from homology"/>
<dbReference type="SUPFAM" id="SSF53807">
    <property type="entry name" value="Helical backbone' metal receptor"/>
    <property type="match status" value="1"/>
</dbReference>
<comment type="caution">
    <text evidence="7">The sequence shown here is derived from an EMBL/GenBank/DDBJ whole genome shotgun (WGS) entry which is preliminary data.</text>
</comment>
<keyword evidence="8" id="KW-1185">Reference proteome</keyword>
<dbReference type="GO" id="GO:0046872">
    <property type="term" value="F:metal ion binding"/>
    <property type="evidence" value="ECO:0007669"/>
    <property type="project" value="InterPro"/>
</dbReference>
<accession>A0A921P1K2</accession>
<dbReference type="Pfam" id="PF01297">
    <property type="entry name" value="ZnuA"/>
    <property type="match status" value="1"/>
</dbReference>
<evidence type="ECO:0000313" key="7">
    <source>
        <dbReference type="EMBL" id="KAF0677528.1"/>
    </source>
</evidence>
<dbReference type="GO" id="GO:0006829">
    <property type="term" value="P:zinc ion transport"/>
    <property type="evidence" value="ECO:0007669"/>
    <property type="project" value="UniProtKB-KW"/>
</dbReference>
<dbReference type="Proteomes" id="UP000698242">
    <property type="component" value="Unassembled WGS sequence"/>
</dbReference>
<keyword evidence="3" id="KW-0813">Transport</keyword>
<evidence type="ECO:0000256" key="3">
    <source>
        <dbReference type="ARBA" id="ARBA00022448"/>
    </source>
</evidence>
<evidence type="ECO:0000256" key="2">
    <source>
        <dbReference type="ARBA" id="ARBA00015915"/>
    </source>
</evidence>
<keyword evidence="5" id="KW-0864">Zinc transport</keyword>
<keyword evidence="4" id="KW-0732">Signal</keyword>
<evidence type="ECO:0000313" key="8">
    <source>
        <dbReference type="Proteomes" id="UP000698242"/>
    </source>
</evidence>
<keyword evidence="5" id="KW-0862">Zinc</keyword>
<dbReference type="OrthoDB" id="7346865at2"/>
<gene>
    <name evidence="7" type="primary">znuA</name>
    <name evidence="7" type="ORF">PMES_00033</name>
</gene>
<keyword evidence="5" id="KW-0406">Ion transport</keyword>
<evidence type="ECO:0000256" key="6">
    <source>
        <dbReference type="SAM" id="MobiDB-lite"/>
    </source>
</evidence>
<dbReference type="AlphaFoldDB" id="A0A921P1K2"/>
<feature type="compositionally biased region" description="Basic and acidic residues" evidence="6">
    <location>
        <begin position="145"/>
        <end position="161"/>
    </location>
</feature>
<comment type="similarity">
    <text evidence="1">Belongs to the bacterial solute-binding protein 9 family.</text>
</comment>
<dbReference type="RefSeq" id="WP_159963508.1">
    <property type="nucleotide sequence ID" value="NZ_APKE01000001.1"/>
</dbReference>
<dbReference type="EMBL" id="APKE01000001">
    <property type="protein sequence ID" value="KAF0677528.1"/>
    <property type="molecule type" value="Genomic_DNA"/>
</dbReference>
<feature type="region of interest" description="Disordered" evidence="6">
    <location>
        <begin position="134"/>
        <end position="167"/>
    </location>
</feature>
<dbReference type="InterPro" id="IPR006127">
    <property type="entry name" value="ZnuA-like"/>
</dbReference>
<dbReference type="PANTHER" id="PTHR42953:SF3">
    <property type="entry name" value="HIGH-AFFINITY ZINC UPTAKE SYSTEM PROTEIN ZNUA"/>
    <property type="match status" value="1"/>
</dbReference>